<dbReference type="AlphaFoldDB" id="A0AAE5GQ42"/>
<organism evidence="2 3">
    <name type="scientific">Vibrio tubiashii</name>
    <dbReference type="NCBI Taxonomy" id="29498"/>
    <lineage>
        <taxon>Bacteria</taxon>
        <taxon>Pseudomonadati</taxon>
        <taxon>Pseudomonadota</taxon>
        <taxon>Gammaproteobacteria</taxon>
        <taxon>Vibrionales</taxon>
        <taxon>Vibrionaceae</taxon>
        <taxon>Vibrio</taxon>
        <taxon>Vibrio oreintalis group</taxon>
    </lineage>
</organism>
<comment type="caution">
    <text evidence="2">The sequence shown here is derived from an EMBL/GenBank/DDBJ whole genome shotgun (WGS) entry which is preliminary data.</text>
</comment>
<accession>A0AAE5GQ42</accession>
<name>A0AAE5GQ42_9VIBR</name>
<sequence length="64" mass="6931">MRAADPLKECARSSDKAHAMPAAPSFVANAAAMAEIRSHGSNRHRSDPSRLHLACLDRANTHRP</sequence>
<evidence type="ECO:0000313" key="2">
    <source>
        <dbReference type="EMBL" id="NOI80965.1"/>
    </source>
</evidence>
<dbReference type="Proteomes" id="UP000572722">
    <property type="component" value="Unassembled WGS sequence"/>
</dbReference>
<evidence type="ECO:0000313" key="3">
    <source>
        <dbReference type="Proteomes" id="UP000572722"/>
    </source>
</evidence>
<proteinExistence type="predicted"/>
<reference evidence="2 3" key="1">
    <citation type="submission" date="2019-08" db="EMBL/GenBank/DDBJ databases">
        <title>Draft genome sequencing and comparative genomics of hatchery-associated Vibrios.</title>
        <authorList>
            <person name="Kehlet-Delgado H."/>
            <person name="Mueller R.S."/>
        </authorList>
    </citation>
    <scope>NUCLEOTIDE SEQUENCE [LARGE SCALE GENOMIC DNA]</scope>
    <source>
        <strain evidence="2 3">01-65-5-1</strain>
    </source>
</reference>
<dbReference type="EMBL" id="VTXO01000003">
    <property type="protein sequence ID" value="NOI80965.1"/>
    <property type="molecule type" value="Genomic_DNA"/>
</dbReference>
<evidence type="ECO:0000256" key="1">
    <source>
        <dbReference type="SAM" id="MobiDB-lite"/>
    </source>
</evidence>
<protein>
    <submittedName>
        <fullName evidence="2">Uncharacterized protein</fullName>
    </submittedName>
</protein>
<feature type="region of interest" description="Disordered" evidence="1">
    <location>
        <begin position="37"/>
        <end position="64"/>
    </location>
</feature>
<gene>
    <name evidence="2" type="ORF">F0237_09845</name>
</gene>